<comment type="caution">
    <text evidence="1">The sequence shown here is derived from an EMBL/GenBank/DDBJ whole genome shotgun (WGS) entry which is preliminary data.</text>
</comment>
<reference evidence="1" key="1">
    <citation type="submission" date="2022-01" db="EMBL/GenBank/DDBJ databases">
        <authorList>
            <person name="Criscuolo A."/>
        </authorList>
    </citation>
    <scope>NUCLEOTIDE SEQUENCE</scope>
    <source>
        <strain evidence="1">CIP111893</strain>
    </source>
</reference>
<evidence type="ECO:0000313" key="1">
    <source>
        <dbReference type="EMBL" id="CAH1212965.1"/>
    </source>
</evidence>
<evidence type="ECO:0000313" key="2">
    <source>
        <dbReference type="Proteomes" id="UP000838686"/>
    </source>
</evidence>
<dbReference type="PANTHER" id="PTHR46580">
    <property type="entry name" value="SENSOR KINASE-RELATED"/>
    <property type="match status" value="1"/>
</dbReference>
<dbReference type="SUPFAM" id="SSF69318">
    <property type="entry name" value="Integrin alpha N-terminal domain"/>
    <property type="match status" value="1"/>
</dbReference>
<dbReference type="PANTHER" id="PTHR46580:SF4">
    <property type="entry name" value="ATP_GTP-BINDING PROTEIN"/>
    <property type="match status" value="1"/>
</dbReference>
<proteinExistence type="predicted"/>
<dbReference type="RefSeq" id="WP_236343977.1">
    <property type="nucleotide sequence ID" value="NZ_CAKMMF010000021.1"/>
</dbReference>
<accession>A0ABN8GML9</accession>
<dbReference type="Gene3D" id="2.130.10.130">
    <property type="entry name" value="Integrin alpha, N-terminal"/>
    <property type="match status" value="1"/>
</dbReference>
<sequence length="466" mass="52689">MMLLRLGRRLGIMGFILIGLFGLTGCQYTATPADLLQNPQVMPETERLADAMKNALPAKAKLSLQLHPQATSAVVMGDVDNDGIVDALVSFMNENGNQQVMVLRGREDGTWNYWFTFAEMSSYGIDRIVVEDLDDNGQSEVMIGWKVYGQPEFLLNVYQVRQYHSGKEPLLPIAELPYDTLEVGNVDGDGDTEVVTIVLDREGKQASLRIYRVKHWAFYKAMSIPLNGIVNRYYNLKVGKIAEDRYGIVTEASIGAHSSTTTMFAWSNGNLKQVYPSTRSNIPNEGDNVYSTESGDGNADGILDLHVLQEAPGQKPDTSYAETLWIQQYKQWDGFDGFQLVKERYVNHMQGFIVDVPLKWRGRYTVSRPEDEHAGIVFEYMNTKSAHSAPMFTIYAFPTADWRQAEQKWQDKGIHYDELLKAAGIQYAVLWGEPSAEWSKGEKEMFWHVQPDKSGLDKLFKLLPPR</sequence>
<dbReference type="PROSITE" id="PS51257">
    <property type="entry name" value="PROKAR_LIPOPROTEIN"/>
    <property type="match status" value="1"/>
</dbReference>
<dbReference type="EMBL" id="CAKMMF010000021">
    <property type="protein sequence ID" value="CAH1212965.1"/>
    <property type="molecule type" value="Genomic_DNA"/>
</dbReference>
<organism evidence="1 2">
    <name type="scientific">Paenibacillus plantiphilus</name>
    <dbReference type="NCBI Taxonomy" id="2905650"/>
    <lineage>
        <taxon>Bacteria</taxon>
        <taxon>Bacillati</taxon>
        <taxon>Bacillota</taxon>
        <taxon>Bacilli</taxon>
        <taxon>Bacillales</taxon>
        <taxon>Paenibacillaceae</taxon>
        <taxon>Paenibacillus</taxon>
    </lineage>
</organism>
<dbReference type="InterPro" id="IPR028994">
    <property type="entry name" value="Integrin_alpha_N"/>
</dbReference>
<dbReference type="Proteomes" id="UP000838686">
    <property type="component" value="Unassembled WGS sequence"/>
</dbReference>
<evidence type="ECO:0008006" key="3">
    <source>
        <dbReference type="Google" id="ProtNLM"/>
    </source>
</evidence>
<gene>
    <name evidence="1" type="ORF">PAECIP111893_03599</name>
</gene>
<protein>
    <recommendedName>
        <fullName evidence="3">VCBS repeat-containing protein</fullName>
    </recommendedName>
</protein>
<keyword evidence="2" id="KW-1185">Reference proteome</keyword>
<name>A0ABN8GML9_9BACL</name>